<evidence type="ECO:0000256" key="4">
    <source>
        <dbReference type="ARBA" id="ARBA00023098"/>
    </source>
</evidence>
<evidence type="ECO:0000256" key="1">
    <source>
        <dbReference type="ARBA" id="ARBA00004370"/>
    </source>
</evidence>
<name>A0A1M3KV40_9BACT</name>
<dbReference type="Pfam" id="PF01734">
    <property type="entry name" value="Patatin"/>
    <property type="match status" value="1"/>
</dbReference>
<dbReference type="InterPro" id="IPR002641">
    <property type="entry name" value="PNPLA_dom"/>
</dbReference>
<keyword evidence="2 6" id="KW-0378">Hydrolase</keyword>
<evidence type="ECO:0000259" key="8">
    <source>
        <dbReference type="PROSITE" id="PS51635"/>
    </source>
</evidence>
<feature type="short sequence motif" description="GXGXXG" evidence="6">
    <location>
        <begin position="36"/>
        <end position="41"/>
    </location>
</feature>
<feature type="domain" description="PNPLA" evidence="8">
    <location>
        <begin position="32"/>
        <end position="226"/>
    </location>
</feature>
<dbReference type="GO" id="GO:0016787">
    <property type="term" value="F:hydrolase activity"/>
    <property type="evidence" value="ECO:0007669"/>
    <property type="project" value="UniProtKB-UniRule"/>
</dbReference>
<dbReference type="GO" id="GO:0019867">
    <property type="term" value="C:outer membrane"/>
    <property type="evidence" value="ECO:0007669"/>
    <property type="project" value="InterPro"/>
</dbReference>
<organism evidence="9 10">
    <name type="scientific">Candidatus Kapaibacterium thiocyanatum</name>
    <dbReference type="NCBI Taxonomy" id="1895771"/>
    <lineage>
        <taxon>Bacteria</taxon>
        <taxon>Pseudomonadati</taxon>
        <taxon>Candidatus Kapaibacteriota</taxon>
        <taxon>Candidatus Kapaibacteriia</taxon>
        <taxon>Candidatus Kapaibacteriales</taxon>
        <taxon>Candidatus Kapaibacteriaceae</taxon>
        <taxon>Candidatus Kapaibacterium</taxon>
    </lineage>
</organism>
<feature type="active site" description="Nucleophile" evidence="6">
    <location>
        <position position="65"/>
    </location>
</feature>
<evidence type="ECO:0000256" key="6">
    <source>
        <dbReference type="PROSITE-ProRule" id="PRU01161"/>
    </source>
</evidence>
<keyword evidence="7" id="KW-0732">Signal</keyword>
<feature type="chain" id="PRO_5012273713" description="PNPLA domain-containing protein" evidence="7">
    <location>
        <begin position="24"/>
        <end position="820"/>
    </location>
</feature>
<feature type="active site" description="Proton acceptor" evidence="6">
    <location>
        <position position="213"/>
    </location>
</feature>
<keyword evidence="3 6" id="KW-0442">Lipid degradation</keyword>
<comment type="subcellular location">
    <subcellularLocation>
        <location evidence="1">Membrane</location>
    </subcellularLocation>
</comment>
<gene>
    <name evidence="9" type="ORF">BGO89_13470</name>
</gene>
<dbReference type="SUPFAM" id="SSF52151">
    <property type="entry name" value="FabD/lysophospholipase-like"/>
    <property type="match status" value="1"/>
</dbReference>
<dbReference type="InterPro" id="IPR000184">
    <property type="entry name" value="Bac_surfAg_D15"/>
</dbReference>
<feature type="signal peptide" evidence="7">
    <location>
        <begin position="1"/>
        <end position="23"/>
    </location>
</feature>
<dbReference type="GO" id="GO:0016042">
    <property type="term" value="P:lipid catabolic process"/>
    <property type="evidence" value="ECO:0007669"/>
    <property type="project" value="UniProtKB-UniRule"/>
</dbReference>
<evidence type="ECO:0000313" key="9">
    <source>
        <dbReference type="EMBL" id="OJX56338.1"/>
    </source>
</evidence>
<dbReference type="Gene3D" id="3.40.1090.10">
    <property type="entry name" value="Cytosolic phospholipase A2 catalytic domain"/>
    <property type="match status" value="2"/>
</dbReference>
<proteinExistence type="predicted"/>
<dbReference type="Pfam" id="PF01103">
    <property type="entry name" value="Omp85"/>
    <property type="match status" value="1"/>
</dbReference>
<dbReference type="InterPro" id="IPR016035">
    <property type="entry name" value="Acyl_Trfase/lysoPLipase"/>
</dbReference>
<accession>A0A1M3KV40</accession>
<dbReference type="STRING" id="1895771.BGO89_13470"/>
<keyword evidence="5" id="KW-0472">Membrane</keyword>
<evidence type="ECO:0000313" key="10">
    <source>
        <dbReference type="Proteomes" id="UP000184233"/>
    </source>
</evidence>
<dbReference type="EMBL" id="MKVH01000025">
    <property type="protein sequence ID" value="OJX56338.1"/>
    <property type="molecule type" value="Genomic_DNA"/>
</dbReference>
<sequence>MKSPSIIAGIIVLCLLHCGSAWAQPGKPTIALVLSGGGARGIAQVGVLRALERQGIVPDYVVGTSIGAIIGGMYAAGYTPDQIDSIILAINWHEVTSFTSERHREQLPYQQKQDDDRSLLTLHFRNFEFLVPQGLSGSTRFATLLQDILWDAPFNTVMHFDSLRMPFRAIATNLKDGRWVALDHGNLATAIRASATFPLRYAPIRRGSDILVDGGLVANIPYEAAAALRPDIIIVVNTVSELSDPEDLNTPWAVADQALMSAMKLKDSTYLAKADVVITPNIGFHSTFNFRNLQSLMNAGEQKTIEALPALTRLIGQRSGTEVAALAPTMGDDTTIMRTMVRRIRIEGMPSCADISDVKSVIDDGVGRAWSPAFGRLLTERILRALHGNGFDFAHTRGVRFDATTSTVVLHVDEGRVTSIVMDPKRRVDSMDVIRELTFNRGDLVTTASLSRSTLNLHASELFDNVDVAIQPAPDSGCRVVVGATDRGNQVLRLGARIDNERNTQGGLDVAHLNLFSSGINLSARLAGGERNGEISGGIEVPRIAGTLWTATTRAYASFRNVWIYTPQTGRPVTEPLRSRTAQFSEERYGVRISGGRQLERNGVMLGEFRYEQQRYRDLADSVWPGYQPLATVRMIGRWDDQDRVDFPTRGRILDLSLETSILNLSNGLSFTKLGFHYKSNLSIRSVVISPSLHAGAADRSLPGAELFSLGGQDMFFGMRQDEERGRQILVGSMEVRARSPIDIFFDTYLSIRYDMGSVWAQPDNIRIGDLQHGVGATIGMDTPVGPAMFSVGQRFFFLDNPAAVGRGPLMAYFSIGMRL</sequence>
<evidence type="ECO:0000256" key="2">
    <source>
        <dbReference type="ARBA" id="ARBA00022801"/>
    </source>
</evidence>
<dbReference type="PROSITE" id="PS51635">
    <property type="entry name" value="PNPLA"/>
    <property type="match status" value="1"/>
</dbReference>
<feature type="short sequence motif" description="DGA/G" evidence="6">
    <location>
        <begin position="213"/>
        <end position="215"/>
    </location>
</feature>
<evidence type="ECO:0000256" key="7">
    <source>
        <dbReference type="SAM" id="SignalP"/>
    </source>
</evidence>
<evidence type="ECO:0000256" key="5">
    <source>
        <dbReference type="ARBA" id="ARBA00023136"/>
    </source>
</evidence>
<reference evidence="9 10" key="1">
    <citation type="submission" date="2016-09" db="EMBL/GenBank/DDBJ databases">
        <title>Genome-resolved meta-omics ties microbial dynamics to process performance in biotechnology for thiocyanate degradation.</title>
        <authorList>
            <person name="Kantor R.S."/>
            <person name="Huddy R.J."/>
            <person name="Iyer R."/>
            <person name="Thomas B.C."/>
            <person name="Brown C.T."/>
            <person name="Anantharaman K."/>
            <person name="Tringe S."/>
            <person name="Hettich R.L."/>
            <person name="Harrison S.T."/>
            <person name="Banfield J.F."/>
        </authorList>
    </citation>
    <scope>NUCLEOTIDE SEQUENCE [LARGE SCALE GENOMIC DNA]</scope>
    <source>
        <strain evidence="9">59-99</strain>
    </source>
</reference>
<feature type="short sequence motif" description="GXSXG" evidence="6">
    <location>
        <begin position="63"/>
        <end position="67"/>
    </location>
</feature>
<dbReference type="Proteomes" id="UP000184233">
    <property type="component" value="Unassembled WGS sequence"/>
</dbReference>
<dbReference type="PANTHER" id="PTHR14226:SF29">
    <property type="entry name" value="NEUROPATHY TARGET ESTERASE SWS"/>
    <property type="match status" value="1"/>
</dbReference>
<dbReference type="AlphaFoldDB" id="A0A1M3KV40"/>
<evidence type="ECO:0000256" key="3">
    <source>
        <dbReference type="ARBA" id="ARBA00022963"/>
    </source>
</evidence>
<comment type="caution">
    <text evidence="9">The sequence shown here is derived from an EMBL/GenBank/DDBJ whole genome shotgun (WGS) entry which is preliminary data.</text>
</comment>
<keyword evidence="4 6" id="KW-0443">Lipid metabolism</keyword>
<dbReference type="InterPro" id="IPR050301">
    <property type="entry name" value="NTE"/>
</dbReference>
<protein>
    <recommendedName>
        <fullName evidence="8">PNPLA domain-containing protein</fullName>
    </recommendedName>
</protein>
<dbReference type="Gene3D" id="2.40.160.50">
    <property type="entry name" value="membrane protein fhac: a member of the omp85/tpsb transporter family"/>
    <property type="match status" value="1"/>
</dbReference>
<dbReference type="PANTHER" id="PTHR14226">
    <property type="entry name" value="NEUROPATHY TARGET ESTERASE/SWISS CHEESE D.MELANOGASTER"/>
    <property type="match status" value="1"/>
</dbReference>